<accession>A0A7S3HLV5</accession>
<protein>
    <submittedName>
        <fullName evidence="2">Uncharacterized protein</fullName>
    </submittedName>
</protein>
<proteinExistence type="predicted"/>
<dbReference type="EMBL" id="HBIC01054795">
    <property type="protein sequence ID" value="CAE0299314.1"/>
    <property type="molecule type" value="Transcribed_RNA"/>
</dbReference>
<feature type="compositionally biased region" description="Polar residues" evidence="1">
    <location>
        <begin position="89"/>
        <end position="106"/>
    </location>
</feature>
<feature type="region of interest" description="Disordered" evidence="1">
    <location>
        <begin position="78"/>
        <end position="106"/>
    </location>
</feature>
<evidence type="ECO:0000313" key="2">
    <source>
        <dbReference type="EMBL" id="CAE0299314.1"/>
    </source>
</evidence>
<evidence type="ECO:0000256" key="1">
    <source>
        <dbReference type="SAM" id="MobiDB-lite"/>
    </source>
</evidence>
<sequence length="106" mass="12184">MTKHGRDDEPLEEFPLQHSIKKMKIGGESPFGAQQHQLSLNLANHYEANTHPEERHMRQMNQLLGSLHTLRLERKAERTRNIVGATPESFRSSQESDVYSNSMDLS</sequence>
<name>A0A7S3HLV5_9STRA</name>
<dbReference type="AlphaFoldDB" id="A0A7S3HLV5"/>
<reference evidence="2" key="1">
    <citation type="submission" date="2021-01" db="EMBL/GenBank/DDBJ databases">
        <authorList>
            <person name="Corre E."/>
            <person name="Pelletier E."/>
            <person name="Niang G."/>
            <person name="Scheremetjew M."/>
            <person name="Finn R."/>
            <person name="Kale V."/>
            <person name="Holt S."/>
            <person name="Cochrane G."/>
            <person name="Meng A."/>
            <person name="Brown T."/>
            <person name="Cohen L."/>
        </authorList>
    </citation>
    <scope>NUCLEOTIDE SEQUENCE</scope>
    <source>
        <strain evidence="2">CCAP 955/1</strain>
    </source>
</reference>
<gene>
    <name evidence="2" type="ORF">SELO1098_LOCUS28168</name>
</gene>
<organism evidence="2">
    <name type="scientific">Spumella elongata</name>
    <dbReference type="NCBI Taxonomy" id="89044"/>
    <lineage>
        <taxon>Eukaryota</taxon>
        <taxon>Sar</taxon>
        <taxon>Stramenopiles</taxon>
        <taxon>Ochrophyta</taxon>
        <taxon>Chrysophyceae</taxon>
        <taxon>Chromulinales</taxon>
        <taxon>Chromulinaceae</taxon>
        <taxon>Spumella</taxon>
    </lineage>
</organism>